<proteinExistence type="inferred from homology"/>
<evidence type="ECO:0000256" key="5">
    <source>
        <dbReference type="ARBA" id="ARBA00023136"/>
    </source>
</evidence>
<comment type="subcellular location">
    <subcellularLocation>
        <location evidence="1">Membrane</location>
        <topology evidence="1">Multi-pass membrane protein</topology>
    </subcellularLocation>
</comment>
<evidence type="ECO:0000256" key="6">
    <source>
        <dbReference type="SAM" id="Phobius"/>
    </source>
</evidence>
<feature type="transmembrane region" description="Helical" evidence="6">
    <location>
        <begin position="307"/>
        <end position="325"/>
    </location>
</feature>
<keyword evidence="8" id="KW-1185">Reference proteome</keyword>
<feature type="transmembrane region" description="Helical" evidence="6">
    <location>
        <begin position="21"/>
        <end position="38"/>
    </location>
</feature>
<dbReference type="GO" id="GO:0055085">
    <property type="term" value="P:transmembrane transport"/>
    <property type="evidence" value="ECO:0007669"/>
    <property type="project" value="TreeGrafter"/>
</dbReference>
<gene>
    <name evidence="7" type="primary">ytvI</name>
    <name evidence="7" type="ORF">GKZ89_05575</name>
</gene>
<feature type="transmembrane region" description="Helical" evidence="6">
    <location>
        <begin position="248"/>
        <end position="267"/>
    </location>
</feature>
<evidence type="ECO:0000256" key="3">
    <source>
        <dbReference type="ARBA" id="ARBA00022692"/>
    </source>
</evidence>
<dbReference type="InterPro" id="IPR002549">
    <property type="entry name" value="AI-2E-like"/>
</dbReference>
<dbReference type="PANTHER" id="PTHR21716">
    <property type="entry name" value="TRANSMEMBRANE PROTEIN"/>
    <property type="match status" value="1"/>
</dbReference>
<evidence type="ECO:0000256" key="2">
    <source>
        <dbReference type="ARBA" id="ARBA00009773"/>
    </source>
</evidence>
<keyword evidence="3 6" id="KW-0812">Transmembrane</keyword>
<sequence>MEMASKHNSTTSFDRRIALNHFALAIVRVLAAAAVLAASASILYLSFPIVYPFILAFFLAWLIKKPADFVHAYTGMPAGLSAAAVLAALLAAAGGLTALAALETAAFIQNAALSLPVWLNSMSGAFNHILSHQVSPLIAKTSEQFSALNPTQQTAVLTELKKAGNSLIGEAGSLLRECFNTIPAVIMWIPNAASVAVIIVFAAFFICRDWDRIILLLNRKLPEPVLSRFYMLGRETGKAFTGLIKAQILLNLITMAAVFPGLLFLGVPHALTVTLLIGFVDFIPYAGSGLVFIPWVLYLLLTGQTKLASGLAVLFLLIAGVRQILEPKIYSRSIGLNPLVTLIGIYAGYKCFGLIGMAAGPLVLTVLQSLYKLRLFHDIWGYLVRK</sequence>
<dbReference type="InterPro" id="IPR014227">
    <property type="entry name" value="YtvI-like"/>
</dbReference>
<accession>A0A7X2V4B8</accession>
<feature type="transmembrane region" description="Helical" evidence="6">
    <location>
        <begin position="185"/>
        <end position="207"/>
    </location>
</feature>
<comment type="caution">
    <text evidence="7">The sequence shown here is derived from an EMBL/GenBank/DDBJ whole genome shotgun (WGS) entry which is preliminary data.</text>
</comment>
<dbReference type="EMBL" id="WMIB01000003">
    <property type="protein sequence ID" value="MTH52873.1"/>
    <property type="molecule type" value="Genomic_DNA"/>
</dbReference>
<feature type="transmembrane region" description="Helical" evidence="6">
    <location>
        <begin position="44"/>
        <end position="63"/>
    </location>
</feature>
<dbReference type="NCBIfam" id="TIGR02872">
    <property type="entry name" value="spore_ytvI"/>
    <property type="match status" value="1"/>
</dbReference>
<evidence type="ECO:0000256" key="4">
    <source>
        <dbReference type="ARBA" id="ARBA00022989"/>
    </source>
</evidence>
<dbReference type="Proteomes" id="UP000434639">
    <property type="component" value="Unassembled WGS sequence"/>
</dbReference>
<keyword evidence="4 6" id="KW-1133">Transmembrane helix</keyword>
<dbReference type="OrthoDB" id="9774361at2"/>
<evidence type="ECO:0000313" key="8">
    <source>
        <dbReference type="Proteomes" id="UP000434639"/>
    </source>
</evidence>
<dbReference type="PANTHER" id="PTHR21716:SF68">
    <property type="entry name" value="TRANSPORT PROTEIN YTVI-RELATED"/>
    <property type="match status" value="1"/>
</dbReference>
<reference evidence="7 8" key="1">
    <citation type="journal article" date="2017" name="Int. J. Syst. Evol. Microbiol.">
        <title>Bacillus mangrovi sp. nov., isolated from a sediment sample from a mangrove forest.</title>
        <authorList>
            <person name="Gupta V."/>
            <person name="Singh P.K."/>
            <person name="Korpole S."/>
            <person name="Tanuku N.R.S."/>
            <person name="Pinnaka A.K."/>
        </authorList>
    </citation>
    <scope>NUCLEOTIDE SEQUENCE [LARGE SCALE GENOMIC DNA]</scope>
    <source>
        <strain evidence="7 8">KCTC 33872</strain>
    </source>
</reference>
<evidence type="ECO:0000256" key="1">
    <source>
        <dbReference type="ARBA" id="ARBA00004141"/>
    </source>
</evidence>
<name>A0A7X2V4B8_9BACI</name>
<dbReference type="AlphaFoldDB" id="A0A7X2V4B8"/>
<organism evidence="7 8">
    <name type="scientific">Metabacillus mangrovi</name>
    <dbReference type="NCBI Taxonomy" id="1491830"/>
    <lineage>
        <taxon>Bacteria</taxon>
        <taxon>Bacillati</taxon>
        <taxon>Bacillota</taxon>
        <taxon>Bacilli</taxon>
        <taxon>Bacillales</taxon>
        <taxon>Bacillaceae</taxon>
        <taxon>Metabacillus</taxon>
    </lineage>
</organism>
<keyword evidence="5 6" id="KW-0472">Membrane</keyword>
<dbReference type="GO" id="GO:0016020">
    <property type="term" value="C:membrane"/>
    <property type="evidence" value="ECO:0007669"/>
    <property type="project" value="UniProtKB-SubCell"/>
</dbReference>
<feature type="transmembrane region" description="Helical" evidence="6">
    <location>
        <begin position="273"/>
        <end position="300"/>
    </location>
</feature>
<evidence type="ECO:0000313" key="7">
    <source>
        <dbReference type="EMBL" id="MTH52873.1"/>
    </source>
</evidence>
<feature type="transmembrane region" description="Helical" evidence="6">
    <location>
        <begin position="345"/>
        <end position="367"/>
    </location>
</feature>
<comment type="similarity">
    <text evidence="2">Belongs to the autoinducer-2 exporter (AI-2E) (TC 2.A.86) family.</text>
</comment>
<dbReference type="Pfam" id="PF01594">
    <property type="entry name" value="AI-2E_transport"/>
    <property type="match status" value="1"/>
</dbReference>
<protein>
    <submittedName>
        <fullName evidence="7">Sporulation integral membrane protein YtvI</fullName>
    </submittedName>
</protein>